<reference evidence="2" key="1">
    <citation type="submission" date="2018-06" db="EMBL/GenBank/DDBJ databases">
        <title>Complete genome of Pseudomonas insecticola strain QZS01.</title>
        <authorList>
            <person name="Wang J."/>
            <person name="Su Q."/>
        </authorList>
    </citation>
    <scope>NUCLEOTIDE SEQUENCE [LARGE SCALE GENOMIC DNA]</scope>
    <source>
        <strain evidence="2">QZS01</strain>
    </source>
</reference>
<organism evidence="1 2">
    <name type="scientific">Entomomonas moraniae</name>
    <dbReference type="NCBI Taxonomy" id="2213226"/>
    <lineage>
        <taxon>Bacteria</taxon>
        <taxon>Pseudomonadati</taxon>
        <taxon>Pseudomonadota</taxon>
        <taxon>Gammaproteobacteria</taxon>
        <taxon>Pseudomonadales</taxon>
        <taxon>Pseudomonadaceae</taxon>
        <taxon>Entomomonas</taxon>
    </lineage>
</organism>
<keyword evidence="2" id="KW-1185">Reference proteome</keyword>
<accession>A0A3S9XBW6</accession>
<protein>
    <submittedName>
        <fullName evidence="1">Uncharacterized protein</fullName>
    </submittedName>
</protein>
<evidence type="ECO:0000313" key="1">
    <source>
        <dbReference type="EMBL" id="AZS49895.1"/>
    </source>
</evidence>
<dbReference type="KEGG" id="emo:DM558_03480"/>
<gene>
    <name evidence="1" type="ORF">DM558_03480</name>
</gene>
<dbReference type="AlphaFoldDB" id="A0A3S9XBW6"/>
<dbReference type="EMBL" id="CP029822">
    <property type="protein sequence ID" value="AZS49895.1"/>
    <property type="molecule type" value="Genomic_DNA"/>
</dbReference>
<proteinExistence type="predicted"/>
<sequence>MQNTELALCLDNAAYNEWVDNKLKISAQDDSEGIPNYEFMKIIDAIIIKANIKHYHYNV</sequence>
<evidence type="ECO:0000313" key="2">
    <source>
        <dbReference type="Proteomes" id="UP000273143"/>
    </source>
</evidence>
<dbReference type="Proteomes" id="UP000273143">
    <property type="component" value="Chromosome"/>
</dbReference>
<dbReference type="RefSeq" id="WP_127162064.1">
    <property type="nucleotide sequence ID" value="NZ_CP029822.1"/>
</dbReference>
<name>A0A3S9XBW6_9GAMM</name>